<dbReference type="PROSITE" id="PS00518">
    <property type="entry name" value="ZF_RING_1"/>
    <property type="match status" value="1"/>
</dbReference>
<comment type="caution">
    <text evidence="10">The sequence shown here is derived from an EMBL/GenBank/DDBJ whole genome shotgun (WGS) entry which is preliminary data.</text>
</comment>
<evidence type="ECO:0000256" key="2">
    <source>
        <dbReference type="ARBA" id="ARBA00022490"/>
    </source>
</evidence>
<dbReference type="InterPro" id="IPR001841">
    <property type="entry name" value="Znf_RING"/>
</dbReference>
<dbReference type="GO" id="GO:0005737">
    <property type="term" value="C:cytoplasm"/>
    <property type="evidence" value="ECO:0007669"/>
    <property type="project" value="UniProtKB-SubCell"/>
</dbReference>
<dbReference type="STRING" id="188477.A0A433TL05"/>
<dbReference type="GO" id="GO:0031625">
    <property type="term" value="F:ubiquitin protein ligase binding"/>
    <property type="evidence" value="ECO:0007669"/>
    <property type="project" value="TreeGrafter"/>
</dbReference>
<dbReference type="OrthoDB" id="10051587at2759"/>
<dbReference type="Gene3D" id="3.30.40.10">
    <property type="entry name" value="Zinc/RING finger domain, C3HC4 (zinc finger)"/>
    <property type="match status" value="1"/>
</dbReference>
<evidence type="ECO:0000256" key="4">
    <source>
        <dbReference type="ARBA" id="ARBA00022737"/>
    </source>
</evidence>
<keyword evidence="3 7" id="KW-0479">Metal-binding</keyword>
<dbReference type="Pfam" id="PF00097">
    <property type="entry name" value="zf-C3HC4"/>
    <property type="match status" value="1"/>
</dbReference>
<evidence type="ECO:0000259" key="8">
    <source>
        <dbReference type="PROSITE" id="PS50089"/>
    </source>
</evidence>
<dbReference type="Proteomes" id="UP000271974">
    <property type="component" value="Unassembled WGS sequence"/>
</dbReference>
<keyword evidence="5 7" id="KW-0863">Zinc-finger</keyword>
<evidence type="ECO:0000256" key="1">
    <source>
        <dbReference type="ARBA" id="ARBA00004496"/>
    </source>
</evidence>
<dbReference type="InterPro" id="IPR013083">
    <property type="entry name" value="Znf_RING/FYVE/PHD"/>
</dbReference>
<dbReference type="EMBL" id="RQTK01000299">
    <property type="protein sequence ID" value="RUS82191.1"/>
    <property type="molecule type" value="Genomic_DNA"/>
</dbReference>
<proteinExistence type="predicted"/>
<evidence type="ECO:0008006" key="12">
    <source>
        <dbReference type="Google" id="ProtNLM"/>
    </source>
</evidence>
<protein>
    <recommendedName>
        <fullName evidence="12">RING-type domain-containing protein</fullName>
    </recommendedName>
</protein>
<dbReference type="InterPro" id="IPR012227">
    <property type="entry name" value="TNF_rcpt-assoc_TRAF_met"/>
</dbReference>
<dbReference type="InterPro" id="IPR017907">
    <property type="entry name" value="Znf_RING_CS"/>
</dbReference>
<reference evidence="10 11" key="1">
    <citation type="submission" date="2019-01" db="EMBL/GenBank/DDBJ databases">
        <title>A draft genome assembly of the solar-powered sea slug Elysia chlorotica.</title>
        <authorList>
            <person name="Cai H."/>
            <person name="Li Q."/>
            <person name="Fang X."/>
            <person name="Li J."/>
            <person name="Curtis N.E."/>
            <person name="Altenburger A."/>
            <person name="Shibata T."/>
            <person name="Feng M."/>
            <person name="Maeda T."/>
            <person name="Schwartz J.A."/>
            <person name="Shigenobu S."/>
            <person name="Lundholm N."/>
            <person name="Nishiyama T."/>
            <person name="Yang H."/>
            <person name="Hasebe M."/>
            <person name="Li S."/>
            <person name="Pierce S.K."/>
            <person name="Wang J."/>
        </authorList>
    </citation>
    <scope>NUCLEOTIDE SEQUENCE [LARGE SCALE GENOMIC DNA]</scope>
    <source>
        <strain evidence="10">EC2010</strain>
        <tissue evidence="10">Whole organism of an adult</tissue>
    </source>
</reference>
<evidence type="ECO:0000313" key="10">
    <source>
        <dbReference type="EMBL" id="RUS82191.1"/>
    </source>
</evidence>
<feature type="non-terminal residue" evidence="10">
    <location>
        <position position="390"/>
    </location>
</feature>
<keyword evidence="6 7" id="KW-0862">Zinc</keyword>
<accession>A0A433TL05</accession>
<dbReference type="AlphaFoldDB" id="A0A433TL05"/>
<evidence type="ECO:0000256" key="3">
    <source>
        <dbReference type="ARBA" id="ARBA00022723"/>
    </source>
</evidence>
<keyword evidence="4" id="KW-0677">Repeat</keyword>
<evidence type="ECO:0000256" key="7">
    <source>
        <dbReference type="PROSITE-ProRule" id="PRU00207"/>
    </source>
</evidence>
<comment type="subcellular location">
    <subcellularLocation>
        <location evidence="1">Cytoplasm</location>
    </subcellularLocation>
</comment>
<feature type="domain" description="RING-type" evidence="8">
    <location>
        <begin position="19"/>
        <end position="61"/>
    </location>
</feature>
<dbReference type="PROSITE" id="PS50145">
    <property type="entry name" value="ZF_TRAF"/>
    <property type="match status" value="1"/>
</dbReference>
<gene>
    <name evidence="10" type="ORF">EGW08_010073</name>
</gene>
<dbReference type="InterPro" id="IPR001293">
    <property type="entry name" value="Znf_TRAF"/>
</dbReference>
<dbReference type="GO" id="GO:0008270">
    <property type="term" value="F:zinc ion binding"/>
    <property type="evidence" value="ECO:0007669"/>
    <property type="project" value="UniProtKB-KW"/>
</dbReference>
<dbReference type="Pfam" id="PF02176">
    <property type="entry name" value="zf-TRAF"/>
    <property type="match status" value="1"/>
</dbReference>
<dbReference type="Gene3D" id="2.60.210.10">
    <property type="entry name" value="Apoptosis, Tumor Necrosis Factor Receptor Associated Protein 2, Chain A"/>
    <property type="match status" value="1"/>
</dbReference>
<evidence type="ECO:0000313" key="11">
    <source>
        <dbReference type="Proteomes" id="UP000271974"/>
    </source>
</evidence>
<dbReference type="InterPro" id="IPR008974">
    <property type="entry name" value="TRAF-like"/>
</dbReference>
<feature type="zinc finger region" description="TRAF-type" evidence="7">
    <location>
        <begin position="104"/>
        <end position="156"/>
    </location>
</feature>
<dbReference type="PANTHER" id="PTHR10131:SF94">
    <property type="entry name" value="TNF RECEPTOR-ASSOCIATED FACTOR 4"/>
    <property type="match status" value="1"/>
</dbReference>
<dbReference type="GO" id="GO:0043122">
    <property type="term" value="P:regulation of canonical NF-kappaB signal transduction"/>
    <property type="evidence" value="ECO:0007669"/>
    <property type="project" value="TreeGrafter"/>
</dbReference>
<name>A0A433TL05_ELYCH</name>
<dbReference type="SUPFAM" id="SSF49599">
    <property type="entry name" value="TRAF domain-like"/>
    <property type="match status" value="2"/>
</dbReference>
<keyword evidence="11" id="KW-1185">Reference proteome</keyword>
<evidence type="ECO:0000256" key="6">
    <source>
        <dbReference type="ARBA" id="ARBA00022833"/>
    </source>
</evidence>
<dbReference type="SMART" id="SM00184">
    <property type="entry name" value="RING"/>
    <property type="match status" value="1"/>
</dbReference>
<dbReference type="SUPFAM" id="SSF57850">
    <property type="entry name" value="RING/U-box"/>
    <property type="match status" value="1"/>
</dbReference>
<dbReference type="PIRSF" id="PIRSF015614">
    <property type="entry name" value="TRAF"/>
    <property type="match status" value="1"/>
</dbReference>
<dbReference type="GO" id="GO:0005164">
    <property type="term" value="F:tumor necrosis factor receptor binding"/>
    <property type="evidence" value="ECO:0007669"/>
    <property type="project" value="TreeGrafter"/>
</dbReference>
<sequence>MASGYEVNFNDKIDSRFLCPICLLVMREAVQTACGHRFCEGCLSRIPKRGPENELTCPVDKTPSRAKEIFPDVATRREILSLALTCNNSEEGCVWTGELRGLESHIASCDFQEIRCFKHCGARILRKHLDMHSGECPARVVFCRHCRTQVVFTALQAERYQVQEHVDHSAALRHHLSLAASVISSHSQTMHAMQRTIEQLKIKTDDLQPSVQLVQRRQEQISRELRDRNVTGRLQWKIKLSRYTRGRHVSYCSPTFYTGCPGYKVQLTLNMEGFREGREWFASLSLGLLPGEYDDSIVFPFNATCSVTLFDQSENMAARQNFEQQIVARQVPRNSRAGHSGPTCRRTINKFMARRNLIGPSSKYMRNGCLHLELTVLHSVFPAPDYVTTP</sequence>
<keyword evidence="2" id="KW-0963">Cytoplasm</keyword>
<dbReference type="GO" id="GO:0007165">
    <property type="term" value="P:signal transduction"/>
    <property type="evidence" value="ECO:0007669"/>
    <property type="project" value="InterPro"/>
</dbReference>
<dbReference type="FunFam" id="3.30.40.10:FF:000179">
    <property type="entry name" value="TNF receptor-associated factor"/>
    <property type="match status" value="1"/>
</dbReference>
<dbReference type="PROSITE" id="PS50089">
    <property type="entry name" value="ZF_RING_2"/>
    <property type="match status" value="1"/>
</dbReference>
<organism evidence="10 11">
    <name type="scientific">Elysia chlorotica</name>
    <name type="common">Eastern emerald elysia</name>
    <name type="synonym">Sea slug</name>
    <dbReference type="NCBI Taxonomy" id="188477"/>
    <lineage>
        <taxon>Eukaryota</taxon>
        <taxon>Metazoa</taxon>
        <taxon>Spiralia</taxon>
        <taxon>Lophotrochozoa</taxon>
        <taxon>Mollusca</taxon>
        <taxon>Gastropoda</taxon>
        <taxon>Heterobranchia</taxon>
        <taxon>Euthyneura</taxon>
        <taxon>Panpulmonata</taxon>
        <taxon>Sacoglossa</taxon>
        <taxon>Placobranchoidea</taxon>
        <taxon>Plakobranchidae</taxon>
        <taxon>Elysia</taxon>
    </lineage>
</organism>
<dbReference type="Pfam" id="PF22486">
    <property type="entry name" value="MATH_2"/>
    <property type="match status" value="1"/>
</dbReference>
<evidence type="ECO:0000256" key="5">
    <source>
        <dbReference type="ARBA" id="ARBA00022771"/>
    </source>
</evidence>
<dbReference type="InterPro" id="IPR018957">
    <property type="entry name" value="Znf_C3HC4_RING-type"/>
</dbReference>
<dbReference type="PANTHER" id="PTHR10131">
    <property type="entry name" value="TNF RECEPTOR ASSOCIATED FACTOR"/>
    <property type="match status" value="1"/>
</dbReference>
<dbReference type="InterPro" id="IPR002083">
    <property type="entry name" value="MATH/TRAF_dom"/>
</dbReference>
<evidence type="ECO:0000259" key="9">
    <source>
        <dbReference type="PROSITE" id="PS50145"/>
    </source>
</evidence>
<feature type="domain" description="TRAF-type" evidence="9">
    <location>
        <begin position="104"/>
        <end position="156"/>
    </location>
</feature>
<dbReference type="GO" id="GO:0042981">
    <property type="term" value="P:regulation of apoptotic process"/>
    <property type="evidence" value="ECO:0007669"/>
    <property type="project" value="InterPro"/>
</dbReference>